<dbReference type="SUPFAM" id="SSF52374">
    <property type="entry name" value="Nucleotidylyl transferase"/>
    <property type="match status" value="1"/>
</dbReference>
<proteinExistence type="predicted"/>
<dbReference type="PANTHER" id="PTHR10695:SF46">
    <property type="entry name" value="BIFUNCTIONAL COENZYME A SYNTHASE-RELATED"/>
    <property type="match status" value="1"/>
</dbReference>
<organism evidence="2 3">
    <name type="scientific">Mycena indigotica</name>
    <dbReference type="NCBI Taxonomy" id="2126181"/>
    <lineage>
        <taxon>Eukaryota</taxon>
        <taxon>Fungi</taxon>
        <taxon>Dikarya</taxon>
        <taxon>Basidiomycota</taxon>
        <taxon>Agaricomycotina</taxon>
        <taxon>Agaricomycetes</taxon>
        <taxon>Agaricomycetidae</taxon>
        <taxon>Agaricales</taxon>
        <taxon>Marasmiineae</taxon>
        <taxon>Mycenaceae</taxon>
        <taxon>Mycena</taxon>
    </lineage>
</organism>
<evidence type="ECO:0000259" key="1">
    <source>
        <dbReference type="Pfam" id="PF01467"/>
    </source>
</evidence>
<comment type="caution">
    <text evidence="2">The sequence shown here is derived from an EMBL/GenBank/DDBJ whole genome shotgun (WGS) entry which is preliminary data.</text>
</comment>
<dbReference type="InterPro" id="IPR004821">
    <property type="entry name" value="Cyt_trans-like"/>
</dbReference>
<dbReference type="CDD" id="cd02164">
    <property type="entry name" value="PPAT_CoAS"/>
    <property type="match status" value="1"/>
</dbReference>
<keyword evidence="3" id="KW-1185">Reference proteome</keyword>
<accession>A0A8H6S880</accession>
<dbReference type="Proteomes" id="UP000636479">
    <property type="component" value="Unassembled WGS sequence"/>
</dbReference>
<reference evidence="2" key="1">
    <citation type="submission" date="2020-05" db="EMBL/GenBank/DDBJ databases">
        <title>Mycena genomes resolve the evolution of fungal bioluminescence.</title>
        <authorList>
            <person name="Tsai I.J."/>
        </authorList>
    </citation>
    <scope>NUCLEOTIDE SEQUENCE</scope>
    <source>
        <strain evidence="2">171206Taipei</strain>
    </source>
</reference>
<dbReference type="Gene3D" id="3.40.50.620">
    <property type="entry name" value="HUPs"/>
    <property type="match status" value="1"/>
</dbReference>
<dbReference type="Pfam" id="PF01467">
    <property type="entry name" value="CTP_transf_like"/>
    <property type="match status" value="1"/>
</dbReference>
<evidence type="ECO:0000313" key="2">
    <source>
        <dbReference type="EMBL" id="KAF7294815.1"/>
    </source>
</evidence>
<dbReference type="GeneID" id="59349300"/>
<name>A0A8H6S880_9AGAR</name>
<dbReference type="GO" id="GO:0015937">
    <property type="term" value="P:coenzyme A biosynthetic process"/>
    <property type="evidence" value="ECO:0007669"/>
    <property type="project" value="TreeGrafter"/>
</dbReference>
<dbReference type="EMBL" id="JACAZF010000009">
    <property type="protein sequence ID" value="KAF7294815.1"/>
    <property type="molecule type" value="Genomic_DNA"/>
</dbReference>
<gene>
    <name evidence="2" type="ORF">MIND_01019300</name>
</gene>
<dbReference type="PANTHER" id="PTHR10695">
    <property type="entry name" value="DEPHOSPHO-COA KINASE-RELATED"/>
    <property type="match status" value="1"/>
</dbReference>
<dbReference type="InterPro" id="IPR014729">
    <property type="entry name" value="Rossmann-like_a/b/a_fold"/>
</dbReference>
<dbReference type="AlphaFoldDB" id="A0A8H6S880"/>
<evidence type="ECO:0000313" key="3">
    <source>
        <dbReference type="Proteomes" id="UP000636479"/>
    </source>
</evidence>
<dbReference type="GO" id="GO:0004140">
    <property type="term" value="F:dephospho-CoA kinase activity"/>
    <property type="evidence" value="ECO:0007669"/>
    <property type="project" value="TreeGrafter"/>
</dbReference>
<feature type="domain" description="Cytidyltransferase-like" evidence="1">
    <location>
        <begin position="143"/>
        <end position="242"/>
    </location>
</feature>
<dbReference type="RefSeq" id="XP_037216178.1">
    <property type="nucleotide sequence ID" value="XM_037366784.1"/>
</dbReference>
<sequence length="299" mass="32704">MDSTLLYASIHETEIPVFLASPIAHAAQNTHKHLTIILVSPSFDLSWNSIQQLLTFVYVQATKVAQDRNRILMQIDVLLHIPNTAIPESVSSPDVVFRVEGDSVQLPPELSSFSQHTIPRGSHPIAPTPAEVATLSRFPVVALGGTFDHLHAGHKILLSMGAWLASEKLIVGVTDDALLVRKAHAEVLESLSARITSVRTFLNTFRPGLVYDIVPINDVYGPTGWDPNIQALVVSKETASGAASIASHRAEHGLPALETFTIDVISATETNISNDNPDYMKQAKMSSTYIREWIVNHKQ</sequence>
<protein>
    <submittedName>
        <fullName evidence="2">CTP-transf-like domain-containing protein</fullName>
    </submittedName>
</protein>
<dbReference type="OrthoDB" id="330671at2759"/>